<comment type="caution">
    <text evidence="6">The sequence shown here is derived from an EMBL/GenBank/DDBJ whole genome shotgun (WGS) entry which is preliminary data.</text>
</comment>
<evidence type="ECO:0000256" key="5">
    <source>
        <dbReference type="SAM" id="Phobius"/>
    </source>
</evidence>
<dbReference type="Pfam" id="PF02361">
    <property type="entry name" value="CbiQ"/>
    <property type="match status" value="1"/>
</dbReference>
<gene>
    <name evidence="6" type="ORF">CBF37_04700</name>
</gene>
<dbReference type="EMBL" id="NGJS01000005">
    <property type="protein sequence ID" value="RST99272.1"/>
    <property type="molecule type" value="Genomic_DNA"/>
</dbReference>
<feature type="transmembrane region" description="Helical" evidence="5">
    <location>
        <begin position="12"/>
        <end position="42"/>
    </location>
</feature>
<organism evidence="6 7">
    <name type="scientific">Vagococcus vulneris</name>
    <dbReference type="NCBI Taxonomy" id="1977869"/>
    <lineage>
        <taxon>Bacteria</taxon>
        <taxon>Bacillati</taxon>
        <taxon>Bacillota</taxon>
        <taxon>Bacilli</taxon>
        <taxon>Lactobacillales</taxon>
        <taxon>Enterococcaceae</taxon>
        <taxon>Vagococcus</taxon>
    </lineage>
</organism>
<evidence type="ECO:0000313" key="6">
    <source>
        <dbReference type="EMBL" id="RST99272.1"/>
    </source>
</evidence>
<dbReference type="Proteomes" id="UP000287857">
    <property type="component" value="Unassembled WGS sequence"/>
</dbReference>
<dbReference type="OrthoDB" id="92887at2"/>
<feature type="transmembrane region" description="Helical" evidence="5">
    <location>
        <begin position="49"/>
        <end position="68"/>
    </location>
</feature>
<sequence>MKSTNSLTISLLILILTLEISFSQSIMLNICIIASALVYLLINKKWRGIILMIVLPIIPAIGSFWSIYLHGNNLEQAFLLFSRTFAFAAMGMTFAFGVDLEELLLYLEQKKISPNFIYGILVVIHAMPEITQEVKSIQESSKMRGKSLHFWSPMLYLKVIVVALSWRDSYTEAMFSRGFDENGNRRAENKFYLNRLGAVTALCLFIGFNVILFL</sequence>
<keyword evidence="2 5" id="KW-0812">Transmembrane</keyword>
<name>A0A429ZZ37_9ENTE</name>
<dbReference type="InterPro" id="IPR003339">
    <property type="entry name" value="ABC/ECF_trnsptr_transmembrane"/>
</dbReference>
<evidence type="ECO:0000256" key="3">
    <source>
        <dbReference type="ARBA" id="ARBA00022989"/>
    </source>
</evidence>
<feature type="transmembrane region" description="Helical" evidence="5">
    <location>
        <begin position="80"/>
        <end position="100"/>
    </location>
</feature>
<evidence type="ECO:0000256" key="2">
    <source>
        <dbReference type="ARBA" id="ARBA00022692"/>
    </source>
</evidence>
<keyword evidence="3 5" id="KW-1133">Transmembrane helix</keyword>
<keyword evidence="7" id="KW-1185">Reference proteome</keyword>
<reference evidence="6 7" key="1">
    <citation type="submission" date="2017-05" db="EMBL/GenBank/DDBJ databases">
        <title>Vagococcus spp. assemblies.</title>
        <authorList>
            <person name="Gulvik C.A."/>
        </authorList>
    </citation>
    <scope>NUCLEOTIDE SEQUENCE [LARGE SCALE GENOMIC DNA]</scope>
    <source>
        <strain evidence="6 7">SS1995</strain>
    </source>
</reference>
<evidence type="ECO:0000313" key="7">
    <source>
        <dbReference type="Proteomes" id="UP000287857"/>
    </source>
</evidence>
<dbReference type="GO" id="GO:0005886">
    <property type="term" value="C:plasma membrane"/>
    <property type="evidence" value="ECO:0007669"/>
    <property type="project" value="UniProtKB-ARBA"/>
</dbReference>
<dbReference type="AlphaFoldDB" id="A0A429ZZ37"/>
<accession>A0A429ZZ37</accession>
<evidence type="ECO:0000256" key="4">
    <source>
        <dbReference type="ARBA" id="ARBA00023136"/>
    </source>
</evidence>
<evidence type="ECO:0000256" key="1">
    <source>
        <dbReference type="ARBA" id="ARBA00004141"/>
    </source>
</evidence>
<dbReference type="CDD" id="cd16914">
    <property type="entry name" value="EcfT"/>
    <property type="match status" value="1"/>
</dbReference>
<feature type="transmembrane region" description="Helical" evidence="5">
    <location>
        <begin position="192"/>
        <end position="213"/>
    </location>
</feature>
<proteinExistence type="predicted"/>
<protein>
    <submittedName>
        <fullName evidence="6">Cobalt ABC transporter permease</fullName>
    </submittedName>
</protein>
<comment type="subcellular location">
    <subcellularLocation>
        <location evidence="1">Membrane</location>
        <topology evidence="1">Multi-pass membrane protein</topology>
    </subcellularLocation>
</comment>
<dbReference type="RefSeq" id="WP_125983573.1">
    <property type="nucleotide sequence ID" value="NZ_NGJS01000005.1"/>
</dbReference>
<keyword evidence="4 5" id="KW-0472">Membrane</keyword>